<dbReference type="RefSeq" id="XP_004359982.1">
    <property type="nucleotide sequence ID" value="XM_004359925.1"/>
</dbReference>
<dbReference type="KEGG" id="dfa:DFA_04249"/>
<reference evidence="2" key="1">
    <citation type="journal article" date="2011" name="Genome Res.">
        <title>Phylogeny-wide analysis of social amoeba genomes highlights ancient origins for complex intercellular communication.</title>
        <authorList>
            <person name="Heidel A.J."/>
            <person name="Lawal H.M."/>
            <person name="Felder M."/>
            <person name="Schilde C."/>
            <person name="Helps N.R."/>
            <person name="Tunggal B."/>
            <person name="Rivero F."/>
            <person name="John U."/>
            <person name="Schleicher M."/>
            <person name="Eichinger L."/>
            <person name="Platzer M."/>
            <person name="Noegel A.A."/>
            <person name="Schaap P."/>
            <person name="Gloeckner G."/>
        </authorList>
    </citation>
    <scope>NUCLEOTIDE SEQUENCE [LARGE SCALE GENOMIC DNA]</scope>
    <source>
        <strain evidence="2">SH3</strain>
    </source>
</reference>
<dbReference type="AlphaFoldDB" id="F4PP18"/>
<evidence type="ECO:0000313" key="1">
    <source>
        <dbReference type="EMBL" id="EGG22131.1"/>
    </source>
</evidence>
<keyword evidence="2" id="KW-1185">Reference proteome</keyword>
<dbReference type="EMBL" id="GL883009">
    <property type="protein sequence ID" value="EGG22131.1"/>
    <property type="molecule type" value="Genomic_DNA"/>
</dbReference>
<accession>F4PP18</accession>
<organism evidence="1 2">
    <name type="scientific">Cavenderia fasciculata</name>
    <name type="common">Slime mold</name>
    <name type="synonym">Dictyostelium fasciculatum</name>
    <dbReference type="NCBI Taxonomy" id="261658"/>
    <lineage>
        <taxon>Eukaryota</taxon>
        <taxon>Amoebozoa</taxon>
        <taxon>Evosea</taxon>
        <taxon>Eumycetozoa</taxon>
        <taxon>Dictyostelia</taxon>
        <taxon>Acytosteliales</taxon>
        <taxon>Cavenderiaceae</taxon>
        <taxon>Cavenderia</taxon>
    </lineage>
</organism>
<proteinExistence type="predicted"/>
<gene>
    <name evidence="1" type="ORF">DFA_04249</name>
</gene>
<dbReference type="OrthoDB" id="15221at2759"/>
<dbReference type="Proteomes" id="UP000007797">
    <property type="component" value="Unassembled WGS sequence"/>
</dbReference>
<name>F4PP18_CACFS</name>
<protein>
    <submittedName>
        <fullName evidence="1">Uncharacterized protein</fullName>
    </submittedName>
</protein>
<evidence type="ECO:0000313" key="2">
    <source>
        <dbReference type="Proteomes" id="UP000007797"/>
    </source>
</evidence>
<dbReference type="GeneID" id="14874330"/>
<sequence>MANIGTQKTVTSMDTSDDISVPSFFPAVTAECKEAAAKFFICIEKSMQPLNAEDTGAAKRGLKFCLPDMKLYQQCMQKSLANGSEKLL</sequence>
<dbReference type="OMA" id="AKFFICI"/>